<sequence length="165" mass="18882">TRFKNPPPQYNLKEAFKNTTRPPYWTFEVYEMPSSGDGYGNVNNNNKKISVASDNLFPLKGYENEDFIVWMRTAAVSNFKKLYRRVQGPLEAGSYVLEVNYRYPVLVFDGKKKVVLATTSFFGGKNQFLGLGYIIMGSVTVFSAICFSLVQLLNPRKIGHCRIYY</sequence>
<accession>A0AA38M0H9</accession>
<dbReference type="Pfam" id="PF03381">
    <property type="entry name" value="CDC50"/>
    <property type="match status" value="1"/>
</dbReference>
<dbReference type="InterPro" id="IPR005045">
    <property type="entry name" value="CDC50/LEM3_fam"/>
</dbReference>
<evidence type="ECO:0000313" key="7">
    <source>
        <dbReference type="EMBL" id="KAJ3636401.1"/>
    </source>
</evidence>
<comment type="subcellular location">
    <subcellularLocation>
        <location evidence="1">Membrane</location>
        <topology evidence="1">Multi-pass membrane protein</topology>
    </subcellularLocation>
</comment>
<keyword evidence="8" id="KW-1185">Reference proteome</keyword>
<keyword evidence="4 6" id="KW-1133">Transmembrane helix</keyword>
<keyword evidence="5 6" id="KW-0472">Membrane</keyword>
<dbReference type="GO" id="GO:0005783">
    <property type="term" value="C:endoplasmic reticulum"/>
    <property type="evidence" value="ECO:0007669"/>
    <property type="project" value="TreeGrafter"/>
</dbReference>
<reference evidence="7" key="1">
    <citation type="journal article" date="2023" name="G3 (Bethesda)">
        <title>Whole genome assemblies of Zophobas morio and Tenebrio molitor.</title>
        <authorList>
            <person name="Kaur S."/>
            <person name="Stinson S.A."/>
            <person name="diCenzo G.C."/>
        </authorList>
    </citation>
    <scope>NUCLEOTIDE SEQUENCE</scope>
    <source>
        <strain evidence="7">QUZm001</strain>
    </source>
</reference>
<organism evidence="7 8">
    <name type="scientific">Zophobas morio</name>
    <dbReference type="NCBI Taxonomy" id="2755281"/>
    <lineage>
        <taxon>Eukaryota</taxon>
        <taxon>Metazoa</taxon>
        <taxon>Ecdysozoa</taxon>
        <taxon>Arthropoda</taxon>
        <taxon>Hexapoda</taxon>
        <taxon>Insecta</taxon>
        <taxon>Pterygota</taxon>
        <taxon>Neoptera</taxon>
        <taxon>Endopterygota</taxon>
        <taxon>Coleoptera</taxon>
        <taxon>Polyphaga</taxon>
        <taxon>Cucujiformia</taxon>
        <taxon>Tenebrionidae</taxon>
        <taxon>Zophobas</taxon>
    </lineage>
</organism>
<dbReference type="Proteomes" id="UP001168821">
    <property type="component" value="Unassembled WGS sequence"/>
</dbReference>
<evidence type="ECO:0000256" key="4">
    <source>
        <dbReference type="ARBA" id="ARBA00022989"/>
    </source>
</evidence>
<evidence type="ECO:0000256" key="5">
    <source>
        <dbReference type="ARBA" id="ARBA00023136"/>
    </source>
</evidence>
<gene>
    <name evidence="7" type="ORF">Zmor_004220</name>
</gene>
<dbReference type="GO" id="GO:0005886">
    <property type="term" value="C:plasma membrane"/>
    <property type="evidence" value="ECO:0007669"/>
    <property type="project" value="TreeGrafter"/>
</dbReference>
<evidence type="ECO:0000256" key="6">
    <source>
        <dbReference type="SAM" id="Phobius"/>
    </source>
</evidence>
<comment type="caution">
    <text evidence="7">The sequence shown here is derived from an EMBL/GenBank/DDBJ whole genome shotgun (WGS) entry which is preliminary data.</text>
</comment>
<keyword evidence="3 6" id="KW-0812">Transmembrane</keyword>
<dbReference type="AlphaFoldDB" id="A0AA38M0H9"/>
<evidence type="ECO:0000313" key="8">
    <source>
        <dbReference type="Proteomes" id="UP001168821"/>
    </source>
</evidence>
<evidence type="ECO:0000256" key="1">
    <source>
        <dbReference type="ARBA" id="ARBA00004141"/>
    </source>
</evidence>
<dbReference type="PANTHER" id="PTHR10926:SF0">
    <property type="entry name" value="CDC50, ISOFORM A"/>
    <property type="match status" value="1"/>
</dbReference>
<proteinExistence type="inferred from homology"/>
<evidence type="ECO:0008006" key="9">
    <source>
        <dbReference type="Google" id="ProtNLM"/>
    </source>
</evidence>
<dbReference type="EMBL" id="JALNTZ010000134">
    <property type="protein sequence ID" value="KAJ3636401.1"/>
    <property type="molecule type" value="Genomic_DNA"/>
</dbReference>
<dbReference type="PANTHER" id="PTHR10926">
    <property type="entry name" value="CELL CYCLE CONTROL PROTEIN 50"/>
    <property type="match status" value="1"/>
</dbReference>
<protein>
    <recommendedName>
        <fullName evidence="9">Cell cycle control protein 50A</fullName>
    </recommendedName>
</protein>
<comment type="similarity">
    <text evidence="2">Belongs to the CDC50/LEM3 family.</text>
</comment>
<feature type="transmembrane region" description="Helical" evidence="6">
    <location>
        <begin position="128"/>
        <end position="153"/>
    </location>
</feature>
<evidence type="ECO:0000256" key="3">
    <source>
        <dbReference type="ARBA" id="ARBA00022692"/>
    </source>
</evidence>
<evidence type="ECO:0000256" key="2">
    <source>
        <dbReference type="ARBA" id="ARBA00009457"/>
    </source>
</evidence>
<name>A0AA38M0H9_9CUCU</name>
<dbReference type="GO" id="GO:0005794">
    <property type="term" value="C:Golgi apparatus"/>
    <property type="evidence" value="ECO:0007669"/>
    <property type="project" value="TreeGrafter"/>
</dbReference>
<feature type="non-terminal residue" evidence="7">
    <location>
        <position position="1"/>
    </location>
</feature>